<evidence type="ECO:0000256" key="2">
    <source>
        <dbReference type="ARBA" id="ARBA00012980"/>
    </source>
</evidence>
<evidence type="ECO:0000256" key="7">
    <source>
        <dbReference type="ARBA" id="ARBA00022777"/>
    </source>
</evidence>
<dbReference type="CDD" id="cd01672">
    <property type="entry name" value="TMPK"/>
    <property type="match status" value="1"/>
</dbReference>
<dbReference type="GO" id="GO:0006233">
    <property type="term" value="P:dTDP biosynthetic process"/>
    <property type="evidence" value="ECO:0007669"/>
    <property type="project" value="InterPro"/>
</dbReference>
<keyword evidence="8 11" id="KW-0067">ATP-binding</keyword>
<evidence type="ECO:0000256" key="5">
    <source>
        <dbReference type="ARBA" id="ARBA00022727"/>
    </source>
</evidence>
<dbReference type="GO" id="GO:0006227">
    <property type="term" value="P:dUDP biosynthetic process"/>
    <property type="evidence" value="ECO:0007669"/>
    <property type="project" value="TreeGrafter"/>
</dbReference>
<gene>
    <name evidence="11" type="primary">tmk</name>
    <name evidence="13" type="ORF">F4148_02185</name>
</gene>
<protein>
    <recommendedName>
        <fullName evidence="3 11">Thymidylate kinase</fullName>
        <ecNumber evidence="2 11">2.7.4.9</ecNumber>
    </recommendedName>
    <alternativeName>
        <fullName evidence="11">dTMP kinase</fullName>
    </alternativeName>
</protein>
<feature type="binding site" evidence="11">
    <location>
        <begin position="7"/>
        <end position="14"/>
    </location>
    <ligand>
        <name>ATP</name>
        <dbReference type="ChEBI" id="CHEBI:30616"/>
    </ligand>
</feature>
<evidence type="ECO:0000256" key="8">
    <source>
        <dbReference type="ARBA" id="ARBA00022840"/>
    </source>
</evidence>
<dbReference type="GO" id="GO:0006235">
    <property type="term" value="P:dTTP biosynthetic process"/>
    <property type="evidence" value="ECO:0007669"/>
    <property type="project" value="UniProtKB-UniRule"/>
</dbReference>
<keyword evidence="4 11" id="KW-0808">Transferase</keyword>
<evidence type="ECO:0000256" key="4">
    <source>
        <dbReference type="ARBA" id="ARBA00022679"/>
    </source>
</evidence>
<evidence type="ECO:0000313" key="13">
    <source>
        <dbReference type="EMBL" id="MYH60607.1"/>
    </source>
</evidence>
<dbReference type="Pfam" id="PF02223">
    <property type="entry name" value="Thymidylate_kin"/>
    <property type="match status" value="1"/>
</dbReference>
<name>A0A6B1FWZ4_9CHLR</name>
<dbReference type="InterPro" id="IPR018094">
    <property type="entry name" value="Thymidylate_kinase"/>
</dbReference>
<dbReference type="EC" id="2.7.4.9" evidence="2 11"/>
<evidence type="ECO:0000256" key="10">
    <source>
        <dbReference type="ARBA" id="ARBA00057735"/>
    </source>
</evidence>
<comment type="caution">
    <text evidence="13">The sequence shown here is derived from an EMBL/GenBank/DDBJ whole genome shotgun (WGS) entry which is preliminary data.</text>
</comment>
<keyword evidence="5 11" id="KW-0545">Nucleotide biosynthesis</keyword>
<dbReference type="InterPro" id="IPR018095">
    <property type="entry name" value="Thymidylate_kin_CS"/>
</dbReference>
<comment type="catalytic activity">
    <reaction evidence="9 11">
        <text>dTMP + ATP = dTDP + ADP</text>
        <dbReference type="Rhea" id="RHEA:13517"/>
        <dbReference type="ChEBI" id="CHEBI:30616"/>
        <dbReference type="ChEBI" id="CHEBI:58369"/>
        <dbReference type="ChEBI" id="CHEBI:63528"/>
        <dbReference type="ChEBI" id="CHEBI:456216"/>
        <dbReference type="EC" id="2.7.4.9"/>
    </reaction>
</comment>
<dbReference type="PROSITE" id="PS01331">
    <property type="entry name" value="THYMIDYLATE_KINASE"/>
    <property type="match status" value="1"/>
</dbReference>
<dbReference type="FunFam" id="3.40.50.300:FF:000225">
    <property type="entry name" value="Thymidylate kinase"/>
    <property type="match status" value="1"/>
</dbReference>
<evidence type="ECO:0000256" key="9">
    <source>
        <dbReference type="ARBA" id="ARBA00048743"/>
    </source>
</evidence>
<dbReference type="GO" id="GO:0005524">
    <property type="term" value="F:ATP binding"/>
    <property type="evidence" value="ECO:0007669"/>
    <property type="project" value="UniProtKB-UniRule"/>
</dbReference>
<dbReference type="InterPro" id="IPR039430">
    <property type="entry name" value="Thymidylate_kin-like_dom"/>
</dbReference>
<dbReference type="InterPro" id="IPR027417">
    <property type="entry name" value="P-loop_NTPase"/>
</dbReference>
<accession>A0A6B1FWZ4</accession>
<evidence type="ECO:0000256" key="6">
    <source>
        <dbReference type="ARBA" id="ARBA00022741"/>
    </source>
</evidence>
<proteinExistence type="inferred from homology"/>
<dbReference type="PANTHER" id="PTHR10344:SF4">
    <property type="entry name" value="UMP-CMP KINASE 2, MITOCHONDRIAL"/>
    <property type="match status" value="1"/>
</dbReference>
<evidence type="ECO:0000256" key="11">
    <source>
        <dbReference type="HAMAP-Rule" id="MF_00165"/>
    </source>
</evidence>
<keyword evidence="7 11" id="KW-0418">Kinase</keyword>
<feature type="domain" description="Thymidylate kinase-like" evidence="12">
    <location>
        <begin position="5"/>
        <end position="196"/>
    </location>
</feature>
<dbReference type="GO" id="GO:0005829">
    <property type="term" value="C:cytosol"/>
    <property type="evidence" value="ECO:0007669"/>
    <property type="project" value="TreeGrafter"/>
</dbReference>
<comment type="function">
    <text evidence="10 11">Phosphorylation of dTMP to form dTDP in both de novo and salvage pathways of dTTP synthesis.</text>
</comment>
<evidence type="ECO:0000259" key="12">
    <source>
        <dbReference type="Pfam" id="PF02223"/>
    </source>
</evidence>
<dbReference type="HAMAP" id="MF_00165">
    <property type="entry name" value="Thymidylate_kinase"/>
    <property type="match status" value="1"/>
</dbReference>
<dbReference type="Gene3D" id="3.40.50.300">
    <property type="entry name" value="P-loop containing nucleotide triphosphate hydrolases"/>
    <property type="match status" value="1"/>
</dbReference>
<reference evidence="13" key="1">
    <citation type="submission" date="2019-09" db="EMBL/GenBank/DDBJ databases">
        <title>Characterisation of the sponge microbiome using genome-centric metagenomics.</title>
        <authorList>
            <person name="Engelberts J.P."/>
            <person name="Robbins S.J."/>
            <person name="De Goeij J.M."/>
            <person name="Aranda M."/>
            <person name="Bell S.C."/>
            <person name="Webster N.S."/>
        </authorList>
    </citation>
    <scope>NUCLEOTIDE SEQUENCE</scope>
    <source>
        <strain evidence="13">SB0675_bin_29</strain>
    </source>
</reference>
<evidence type="ECO:0000256" key="3">
    <source>
        <dbReference type="ARBA" id="ARBA00017144"/>
    </source>
</evidence>
<comment type="similarity">
    <text evidence="1 11">Belongs to the thymidylate kinase family.</text>
</comment>
<dbReference type="NCBIfam" id="TIGR00041">
    <property type="entry name" value="DTMP_kinase"/>
    <property type="match status" value="1"/>
</dbReference>
<dbReference type="GO" id="GO:0004798">
    <property type="term" value="F:dTMP kinase activity"/>
    <property type="evidence" value="ECO:0007669"/>
    <property type="project" value="UniProtKB-UniRule"/>
</dbReference>
<dbReference type="PANTHER" id="PTHR10344">
    <property type="entry name" value="THYMIDYLATE KINASE"/>
    <property type="match status" value="1"/>
</dbReference>
<dbReference type="SUPFAM" id="SSF52540">
    <property type="entry name" value="P-loop containing nucleoside triphosphate hydrolases"/>
    <property type="match status" value="1"/>
</dbReference>
<sequence length="213" mass="23964">MFITFEGSDGSGKTTQIHLLADHLKAAGRTVLTTREPGGTRIGDGIRQLLLDLAHTEMHARAETLLFNAARAQIVAEVIRPALAACQIVLCDRFDLSTFAYQGYGHLQDIAQLERLIAYATGGLRPDLTLYLDLPPEDGIRRNRGRADGDWNRLDAQELSFYQRVESGYRRLIAQQPQRWTVIDANRPRDEVHQDIIRAVQHKLPALARSRSK</sequence>
<keyword evidence="6 11" id="KW-0547">Nucleotide-binding</keyword>
<evidence type="ECO:0000256" key="1">
    <source>
        <dbReference type="ARBA" id="ARBA00009776"/>
    </source>
</evidence>
<dbReference type="AlphaFoldDB" id="A0A6B1FWZ4"/>
<organism evidence="13">
    <name type="scientific">Caldilineaceae bacterium SB0675_bin_29</name>
    <dbReference type="NCBI Taxonomy" id="2605266"/>
    <lineage>
        <taxon>Bacteria</taxon>
        <taxon>Bacillati</taxon>
        <taxon>Chloroflexota</taxon>
        <taxon>Caldilineae</taxon>
        <taxon>Caldilineales</taxon>
        <taxon>Caldilineaceae</taxon>
    </lineage>
</organism>
<dbReference type="EMBL" id="VYDA01000084">
    <property type="protein sequence ID" value="MYH60607.1"/>
    <property type="molecule type" value="Genomic_DNA"/>
</dbReference>